<dbReference type="OrthoDB" id="190520at2157"/>
<dbReference type="RefSeq" id="WP_092734933.1">
    <property type="nucleotide sequence ID" value="NZ_FNPC01000013.1"/>
</dbReference>
<dbReference type="EMBL" id="FNPC01000013">
    <property type="protein sequence ID" value="SDY88917.1"/>
    <property type="molecule type" value="Genomic_DNA"/>
</dbReference>
<gene>
    <name evidence="1" type="ORF">SAMN05216564_11321</name>
</gene>
<sequence length="103" mass="11919">MQQVINRKLYDTEQAEQVARYAPLTDRGDFNYLIETLYKTSDGEYFLHAEGGASTKWAEKISNQRTPGEVIQLLTDEEAVDWCEERSIDGEIIVEEFNDLIKQ</sequence>
<protein>
    <submittedName>
        <fullName evidence="1">Uncharacterized protein</fullName>
    </submittedName>
</protein>
<reference evidence="2" key="1">
    <citation type="submission" date="2016-10" db="EMBL/GenBank/DDBJ databases">
        <authorList>
            <person name="Varghese N."/>
            <person name="Submissions S."/>
        </authorList>
    </citation>
    <scope>NUCLEOTIDE SEQUENCE [LARGE SCALE GENOMIC DNA]</scope>
    <source>
        <strain evidence="2">DC30,IBRC 10041,KCTC 4046</strain>
    </source>
</reference>
<proteinExistence type="predicted"/>
<dbReference type="AlphaFoldDB" id="A0A1H3NJ23"/>
<accession>A0A1H3NJ23</accession>
<dbReference type="Proteomes" id="UP000199079">
    <property type="component" value="Unassembled WGS sequence"/>
</dbReference>
<keyword evidence="2" id="KW-1185">Reference proteome</keyword>
<evidence type="ECO:0000313" key="1">
    <source>
        <dbReference type="EMBL" id="SDY88917.1"/>
    </source>
</evidence>
<name>A0A1H3NJ23_9EURY</name>
<organism evidence="1 2">
    <name type="scientific">Halopenitus persicus</name>
    <dbReference type="NCBI Taxonomy" id="1048396"/>
    <lineage>
        <taxon>Archaea</taxon>
        <taxon>Methanobacteriati</taxon>
        <taxon>Methanobacteriota</taxon>
        <taxon>Stenosarchaea group</taxon>
        <taxon>Halobacteria</taxon>
        <taxon>Halobacteriales</taxon>
        <taxon>Haloferacaceae</taxon>
        <taxon>Halopenitus</taxon>
    </lineage>
</organism>
<evidence type="ECO:0000313" key="2">
    <source>
        <dbReference type="Proteomes" id="UP000199079"/>
    </source>
</evidence>